<dbReference type="InterPro" id="IPR000085">
    <property type="entry name" value="RuvA"/>
</dbReference>
<dbReference type="InterPro" id="IPR011114">
    <property type="entry name" value="RuvA_C"/>
</dbReference>
<keyword evidence="2 6" id="KW-0227">DNA damage</keyword>
<dbReference type="Gene3D" id="2.40.50.140">
    <property type="entry name" value="Nucleic acid-binding proteins"/>
    <property type="match status" value="1"/>
</dbReference>
<keyword evidence="5 6" id="KW-0234">DNA repair</keyword>
<evidence type="ECO:0000256" key="3">
    <source>
        <dbReference type="ARBA" id="ARBA00023125"/>
    </source>
</evidence>
<evidence type="ECO:0000256" key="5">
    <source>
        <dbReference type="ARBA" id="ARBA00023204"/>
    </source>
</evidence>
<accession>A0ABW4XRD3</accession>
<dbReference type="Gene3D" id="1.10.8.10">
    <property type="entry name" value="DNA helicase RuvA subunit, C-terminal domain"/>
    <property type="match status" value="1"/>
</dbReference>
<keyword evidence="9" id="KW-1185">Reference proteome</keyword>
<sequence>MIGQLRGTIVSKQPPDLVIDVSGVGYEVQLPMTSFYELPDIGQEATVYTHFVVREDAQLLFGFSALHERAMFRELIKTNGVGPKLALAILSGMSSAQFVQVVNHDDISSLIKLPGVGKKTAERLLVEMRDRLKNWGELPAIAASEGFELSPQGKDDTFVRATDAVEDAVAALVALGYKPAQASRAVSQVKGEGMDSESLIREALRNMV</sequence>
<keyword evidence="1 6" id="KW-0963">Cytoplasm</keyword>
<dbReference type="InterPro" id="IPR010994">
    <property type="entry name" value="RuvA_2-like"/>
</dbReference>
<dbReference type="RefSeq" id="WP_345342478.1">
    <property type="nucleotide sequence ID" value="NZ_BAABLI010000034.1"/>
</dbReference>
<dbReference type="SUPFAM" id="SSF47781">
    <property type="entry name" value="RuvA domain 2-like"/>
    <property type="match status" value="1"/>
</dbReference>
<dbReference type="SUPFAM" id="SSF50249">
    <property type="entry name" value="Nucleic acid-binding proteins"/>
    <property type="match status" value="1"/>
</dbReference>
<comment type="caution">
    <text evidence="8">The sequence shown here is derived from an EMBL/GenBank/DDBJ whole genome shotgun (WGS) entry which is preliminary data.</text>
</comment>
<dbReference type="InterPro" id="IPR003583">
    <property type="entry name" value="Hlx-hairpin-Hlx_DNA-bd_motif"/>
</dbReference>
<keyword evidence="4 6" id="KW-0233">DNA recombination</keyword>
<feature type="region of interest" description="Domain III" evidence="6">
    <location>
        <begin position="162"/>
        <end position="208"/>
    </location>
</feature>
<dbReference type="CDD" id="cd14332">
    <property type="entry name" value="UBA_RuvA_C"/>
    <property type="match status" value="1"/>
</dbReference>
<dbReference type="Gene3D" id="1.10.150.20">
    <property type="entry name" value="5' to 3' exonuclease, C-terminal subdomain"/>
    <property type="match status" value="1"/>
</dbReference>
<comment type="subcellular location">
    <subcellularLocation>
        <location evidence="6">Cytoplasm</location>
    </subcellularLocation>
</comment>
<protein>
    <recommendedName>
        <fullName evidence="6">Holliday junction branch migration complex subunit RuvA</fullName>
    </recommendedName>
</protein>
<reference evidence="9" key="1">
    <citation type="journal article" date="2019" name="Int. J. Syst. Evol. Microbiol.">
        <title>The Global Catalogue of Microorganisms (GCM) 10K type strain sequencing project: providing services to taxonomists for standard genome sequencing and annotation.</title>
        <authorList>
            <consortium name="The Broad Institute Genomics Platform"/>
            <consortium name="The Broad Institute Genome Sequencing Center for Infectious Disease"/>
            <person name="Wu L."/>
            <person name="Ma J."/>
        </authorList>
    </citation>
    <scope>NUCLEOTIDE SEQUENCE [LARGE SCALE GENOMIC DNA]</scope>
    <source>
        <strain evidence="9">CGMCC 1.10992</strain>
    </source>
</reference>
<organism evidence="8 9">
    <name type="scientific">Corallincola platygyrae</name>
    <dbReference type="NCBI Taxonomy" id="1193278"/>
    <lineage>
        <taxon>Bacteria</taxon>
        <taxon>Pseudomonadati</taxon>
        <taxon>Pseudomonadota</taxon>
        <taxon>Gammaproteobacteria</taxon>
        <taxon>Alteromonadales</taxon>
        <taxon>Psychromonadaceae</taxon>
        <taxon>Corallincola</taxon>
    </lineage>
</organism>
<dbReference type="Pfam" id="PF14520">
    <property type="entry name" value="HHH_5"/>
    <property type="match status" value="1"/>
</dbReference>
<dbReference type="GO" id="GO:0016787">
    <property type="term" value="F:hydrolase activity"/>
    <property type="evidence" value="ECO:0007669"/>
    <property type="project" value="UniProtKB-KW"/>
</dbReference>
<keyword evidence="3 6" id="KW-0238">DNA-binding</keyword>
<dbReference type="InterPro" id="IPR012340">
    <property type="entry name" value="NA-bd_OB-fold"/>
</dbReference>
<dbReference type="SMART" id="SM00278">
    <property type="entry name" value="HhH1"/>
    <property type="match status" value="2"/>
</dbReference>
<evidence type="ECO:0000256" key="1">
    <source>
        <dbReference type="ARBA" id="ARBA00022490"/>
    </source>
</evidence>
<dbReference type="GO" id="GO:0003678">
    <property type="term" value="F:DNA helicase activity"/>
    <property type="evidence" value="ECO:0007669"/>
    <property type="project" value="UniProtKB-EC"/>
</dbReference>
<feature type="domain" description="Helix-hairpin-helix DNA-binding motif class 1" evidence="7">
    <location>
        <begin position="108"/>
        <end position="127"/>
    </location>
</feature>
<proteinExistence type="inferred from homology"/>
<comment type="subunit">
    <text evidence="6">Homotetramer. Forms an RuvA(8)-RuvB(12)-Holliday junction (HJ) complex. HJ DNA is sandwiched between 2 RuvA tetramers; dsDNA enters through RuvA and exits via RuvB. An RuvB hexamer assembles on each DNA strand where it exits the tetramer. Each RuvB hexamer is contacted by two RuvA subunits (via domain III) on 2 adjacent RuvB subunits; this complex drives branch migration. In the full resolvosome a probable DNA-RuvA(4)-RuvB(12)-RuvC(2) complex forms which resolves the HJ.</text>
</comment>
<evidence type="ECO:0000313" key="9">
    <source>
        <dbReference type="Proteomes" id="UP001597380"/>
    </source>
</evidence>
<dbReference type="SUPFAM" id="SSF46929">
    <property type="entry name" value="DNA helicase RuvA subunit, C-terminal domain"/>
    <property type="match status" value="1"/>
</dbReference>
<dbReference type="NCBIfam" id="TIGR00084">
    <property type="entry name" value="ruvA"/>
    <property type="match status" value="1"/>
</dbReference>
<comment type="caution">
    <text evidence="6">Lacks conserved residue(s) required for the propagation of feature annotation.</text>
</comment>
<comment type="domain">
    <text evidence="6">Has three domains with a flexible linker between the domains II and III and assumes an 'L' shape. Domain III is highly mobile and contacts RuvB.</text>
</comment>
<dbReference type="InterPro" id="IPR013849">
    <property type="entry name" value="DNA_helicase_Holl-junc_RuvA_I"/>
</dbReference>
<comment type="similarity">
    <text evidence="6">Belongs to the RuvA family.</text>
</comment>
<evidence type="ECO:0000259" key="7">
    <source>
        <dbReference type="SMART" id="SM00278"/>
    </source>
</evidence>
<dbReference type="InterPro" id="IPR036267">
    <property type="entry name" value="RuvA_C_sf"/>
</dbReference>
<gene>
    <name evidence="6 8" type="primary">ruvA</name>
    <name evidence="8" type="ORF">ACFSJ3_19260</name>
</gene>
<dbReference type="HAMAP" id="MF_00031">
    <property type="entry name" value="DNA_HJ_migration_RuvA"/>
    <property type="match status" value="1"/>
</dbReference>
<name>A0ABW4XRD3_9GAMM</name>
<keyword evidence="8" id="KW-0378">Hydrolase</keyword>
<dbReference type="Proteomes" id="UP001597380">
    <property type="component" value="Unassembled WGS sequence"/>
</dbReference>
<dbReference type="Pfam" id="PF07499">
    <property type="entry name" value="RuvA_C"/>
    <property type="match status" value="1"/>
</dbReference>
<comment type="function">
    <text evidence="6">The RuvA-RuvB-RuvC complex processes Holliday junction (HJ) DNA during genetic recombination and DNA repair, while the RuvA-RuvB complex plays an important role in the rescue of blocked DNA replication forks via replication fork reversal (RFR). RuvA specifically binds to HJ cruciform DNA, conferring on it an open structure. The RuvB hexamer acts as an ATP-dependent pump, pulling dsDNA into and through the RuvAB complex. HJ branch migration allows RuvC to scan DNA until it finds its consensus sequence, where it cleaves and resolves the cruciform DNA.</text>
</comment>
<evidence type="ECO:0000256" key="4">
    <source>
        <dbReference type="ARBA" id="ARBA00023172"/>
    </source>
</evidence>
<evidence type="ECO:0000313" key="8">
    <source>
        <dbReference type="EMBL" id="MFD2098121.1"/>
    </source>
</evidence>
<dbReference type="EMBL" id="JBHUHT010000031">
    <property type="protein sequence ID" value="MFD2098121.1"/>
    <property type="molecule type" value="Genomic_DNA"/>
</dbReference>
<dbReference type="Pfam" id="PF01330">
    <property type="entry name" value="RuvA_N"/>
    <property type="match status" value="1"/>
</dbReference>
<feature type="region of interest" description="Domain I" evidence="6">
    <location>
        <begin position="1"/>
        <end position="64"/>
    </location>
</feature>
<evidence type="ECO:0000256" key="6">
    <source>
        <dbReference type="HAMAP-Rule" id="MF_00031"/>
    </source>
</evidence>
<feature type="domain" description="Helix-hairpin-helix DNA-binding motif class 1" evidence="7">
    <location>
        <begin position="73"/>
        <end position="92"/>
    </location>
</feature>
<evidence type="ECO:0000256" key="2">
    <source>
        <dbReference type="ARBA" id="ARBA00022763"/>
    </source>
</evidence>